<comment type="pathway">
    <text evidence="1 12 13">Cell wall biogenesis; peptidoglycan biosynthesis.</text>
</comment>
<dbReference type="PANTHER" id="PTHR23135:SF4">
    <property type="entry name" value="UDP-N-ACETYLMURAMOYL-L-ALANYL-D-GLUTAMATE--2,6-DIAMINOPIMELATE LIGASE MURE HOMOLOG, CHLOROPLASTIC"/>
    <property type="match status" value="1"/>
</dbReference>
<evidence type="ECO:0000256" key="7">
    <source>
        <dbReference type="ARBA" id="ARBA00022840"/>
    </source>
</evidence>
<accession>A0ABT2M179</accession>
<feature type="binding site" evidence="12">
    <location>
        <position position="151"/>
    </location>
    <ligand>
        <name>UDP-N-acetyl-alpha-D-muramoyl-L-alanyl-D-glutamate</name>
        <dbReference type="ChEBI" id="CHEBI:83900"/>
    </ligand>
</feature>
<evidence type="ECO:0000256" key="4">
    <source>
        <dbReference type="ARBA" id="ARBA00022598"/>
    </source>
</evidence>
<dbReference type="PANTHER" id="PTHR23135">
    <property type="entry name" value="MUR LIGASE FAMILY MEMBER"/>
    <property type="match status" value="1"/>
</dbReference>
<comment type="function">
    <text evidence="12">Catalyzes the addition of meso-diaminopimelic acid to the nucleotide precursor UDP-N-acetylmuramoyl-L-alanyl-D-glutamate (UMAG) in the biosynthesis of bacterial cell-wall peptidoglycan.</text>
</comment>
<comment type="PTM">
    <text evidence="12">Carboxylation is probably crucial for Mg(2+) binding and, consequently, for the gamma-phosphate positioning of ATP.</text>
</comment>
<feature type="binding site" evidence="12">
    <location>
        <position position="456"/>
    </location>
    <ligand>
        <name>meso-2,6-diaminopimelate</name>
        <dbReference type="ChEBI" id="CHEBI:57791"/>
    </ligand>
</feature>
<comment type="caution">
    <text evidence="12">Lacks conserved residue(s) required for the propagation of feature annotation.</text>
</comment>
<dbReference type="Proteomes" id="UP001431199">
    <property type="component" value="Unassembled WGS sequence"/>
</dbReference>
<feature type="domain" description="Mur ligase N-terminal catalytic" evidence="14">
    <location>
        <begin position="23"/>
        <end position="89"/>
    </location>
</feature>
<feature type="domain" description="Mur ligase C-terminal" evidence="15">
    <location>
        <begin position="331"/>
        <end position="458"/>
    </location>
</feature>
<comment type="subcellular location">
    <subcellularLocation>
        <location evidence="12 13">Cytoplasm</location>
    </subcellularLocation>
</comment>
<feature type="domain" description="Mur ligase central" evidence="16">
    <location>
        <begin position="108"/>
        <end position="309"/>
    </location>
</feature>
<dbReference type="SUPFAM" id="SSF53623">
    <property type="entry name" value="MurD-like peptide ligases, catalytic domain"/>
    <property type="match status" value="1"/>
</dbReference>
<dbReference type="PROSITE" id="PS01011">
    <property type="entry name" value="FOLYLPOLYGLU_SYNT_1"/>
    <property type="match status" value="1"/>
</dbReference>
<keyword evidence="12" id="KW-0460">Magnesium</keyword>
<evidence type="ECO:0000256" key="3">
    <source>
        <dbReference type="ARBA" id="ARBA00022490"/>
    </source>
</evidence>
<dbReference type="InterPro" id="IPR018109">
    <property type="entry name" value="Folylpolyglutamate_synth_CS"/>
</dbReference>
<keyword evidence="4 12" id="KW-0436">Ligase</keyword>
<dbReference type="InterPro" id="IPR000713">
    <property type="entry name" value="Mur_ligase_N"/>
</dbReference>
<feature type="binding site" evidence="12">
    <location>
        <begin position="404"/>
        <end position="407"/>
    </location>
    <ligand>
        <name>meso-2,6-diaminopimelate</name>
        <dbReference type="ChEBI" id="CHEBI:57791"/>
    </ligand>
</feature>
<sequence>MKLSDLLTDIEYVLVQGNLDIDINNIVYDSRKAQKDDVFVCIKGTGVDGHKFIPQTIEKGVTALIVTDEVKVPENITVVKVNDDRKALAYMSAAYFGYPANKLKTIGITGTKGKTTTTYMIRQVLESVGIKTGLIGTIETIIGDKKIPASNTTPESYVVQQSFAKMVEEGCECVVMEVSSQGLKQNRVAGIQFDYGVFTNIEPDHIGPNEHADFNEYAHCKGLLLKQCKHGIINADADFLDKILDGHTCDIETYGIDNECDLKANDIELFTKPGCLCVSYNLSGELSFPVEIHIPGKFSVYNSLCAIAICKHFTNSIEDIKKALIDVKVKGRVEIIPVSKRFTLMIDYAHNAMSLESLITSLKEYNPKRIVTLFGCGGNRSTERRFEMGEVSSKLSDLTIVTSDNPRFEEPMDIINDIITGIKKADGEYVVVPDRKEAIKYAIVNANDGDVIVLAGKGHEDYQEIKGVKYPMDERVLIDEIINEDEVKKIL</sequence>
<keyword evidence="6 12" id="KW-0547">Nucleotide-binding</keyword>
<evidence type="ECO:0000259" key="14">
    <source>
        <dbReference type="Pfam" id="PF01225"/>
    </source>
</evidence>
<dbReference type="NCBIfam" id="NF001126">
    <property type="entry name" value="PRK00139.1-4"/>
    <property type="match status" value="1"/>
</dbReference>
<feature type="binding site" evidence="12">
    <location>
        <position position="460"/>
    </location>
    <ligand>
        <name>meso-2,6-diaminopimelate</name>
        <dbReference type="ChEBI" id="CHEBI:57791"/>
    </ligand>
</feature>
<dbReference type="Pfam" id="PF08245">
    <property type="entry name" value="Mur_ligase_M"/>
    <property type="match status" value="1"/>
</dbReference>
<dbReference type="InterPro" id="IPR013221">
    <property type="entry name" value="Mur_ligase_cen"/>
</dbReference>
<dbReference type="SUPFAM" id="SSF53244">
    <property type="entry name" value="MurD-like peptide ligases, peptide-binding domain"/>
    <property type="match status" value="1"/>
</dbReference>
<keyword evidence="7 12" id="KW-0067">ATP-binding</keyword>
<evidence type="ECO:0000256" key="13">
    <source>
        <dbReference type="RuleBase" id="RU004135"/>
    </source>
</evidence>
<feature type="binding site" evidence="12">
    <location>
        <position position="380"/>
    </location>
    <ligand>
        <name>meso-2,6-diaminopimelate</name>
        <dbReference type="ChEBI" id="CHEBI:57791"/>
    </ligand>
</feature>
<comment type="similarity">
    <text evidence="2 12">Belongs to the MurCDEF family. MurE subfamily.</text>
</comment>
<keyword evidence="3 12" id="KW-0963">Cytoplasm</keyword>
<dbReference type="RefSeq" id="WP_260978794.1">
    <property type="nucleotide sequence ID" value="NZ_JAODBU010000008.1"/>
</dbReference>
<feature type="binding site" evidence="12">
    <location>
        <position position="187"/>
    </location>
    <ligand>
        <name>UDP-N-acetyl-alpha-D-muramoyl-L-alanyl-D-glutamate</name>
        <dbReference type="ChEBI" id="CHEBI:83900"/>
    </ligand>
</feature>
<feature type="binding site" evidence="12">
    <location>
        <position position="185"/>
    </location>
    <ligand>
        <name>UDP-N-acetyl-alpha-D-muramoyl-L-alanyl-D-glutamate</name>
        <dbReference type="ChEBI" id="CHEBI:83900"/>
    </ligand>
</feature>
<dbReference type="InterPro" id="IPR004101">
    <property type="entry name" value="Mur_ligase_C"/>
</dbReference>
<protein>
    <recommendedName>
        <fullName evidence="12">UDP-N-acetylmuramoyl-L-alanyl-D-glutamate--2,6-diaminopimelate ligase</fullName>
        <ecNumber evidence="12">6.3.2.13</ecNumber>
    </recommendedName>
    <alternativeName>
        <fullName evidence="12">Meso-A2pm-adding enzyme</fullName>
    </alternativeName>
    <alternativeName>
        <fullName evidence="12">Meso-diaminopimelate-adding enzyme</fullName>
    </alternativeName>
    <alternativeName>
        <fullName evidence="12">UDP-MurNAc-L-Ala-D-Glu:meso-diaminopimelate ligase</fullName>
    </alternativeName>
    <alternativeName>
        <fullName evidence="12">UDP-MurNAc-tripeptide synthetase</fullName>
    </alternativeName>
    <alternativeName>
        <fullName evidence="12">UDP-N-acetylmuramyl-tripeptide synthetase</fullName>
    </alternativeName>
</protein>
<evidence type="ECO:0000256" key="5">
    <source>
        <dbReference type="ARBA" id="ARBA00022618"/>
    </source>
</evidence>
<evidence type="ECO:0000256" key="9">
    <source>
        <dbReference type="ARBA" id="ARBA00022984"/>
    </source>
</evidence>
<dbReference type="InterPro" id="IPR036615">
    <property type="entry name" value="Mur_ligase_C_dom_sf"/>
</dbReference>
<dbReference type="Gene3D" id="3.40.1390.10">
    <property type="entry name" value="MurE/MurF, N-terminal domain"/>
    <property type="match status" value="1"/>
</dbReference>
<evidence type="ECO:0000259" key="16">
    <source>
        <dbReference type="Pfam" id="PF08245"/>
    </source>
</evidence>
<dbReference type="SUPFAM" id="SSF63418">
    <property type="entry name" value="MurE/MurF N-terminal domain"/>
    <property type="match status" value="1"/>
</dbReference>
<keyword evidence="9 12" id="KW-0573">Peptidoglycan synthesis</keyword>
<evidence type="ECO:0000256" key="2">
    <source>
        <dbReference type="ARBA" id="ARBA00005898"/>
    </source>
</evidence>
<evidence type="ECO:0000256" key="11">
    <source>
        <dbReference type="ARBA" id="ARBA00023316"/>
    </source>
</evidence>
<keyword evidence="18" id="KW-1185">Reference proteome</keyword>
<feature type="short sequence motif" description="Meso-diaminopimelate recognition motif" evidence="12">
    <location>
        <begin position="404"/>
        <end position="407"/>
    </location>
</feature>
<evidence type="ECO:0000259" key="15">
    <source>
        <dbReference type="Pfam" id="PF02875"/>
    </source>
</evidence>
<proteinExistence type="inferred from homology"/>
<reference evidence="17" key="1">
    <citation type="submission" date="2022-09" db="EMBL/GenBank/DDBJ databases">
        <title>Eubacterium sp. LFL-14 isolated from human feces.</title>
        <authorList>
            <person name="Liu F."/>
        </authorList>
    </citation>
    <scope>NUCLEOTIDE SEQUENCE</scope>
    <source>
        <strain evidence="17">LFL-14</strain>
    </source>
</reference>
<keyword evidence="10 12" id="KW-0131">Cell cycle</keyword>
<dbReference type="Gene3D" id="3.90.190.20">
    <property type="entry name" value="Mur ligase, C-terminal domain"/>
    <property type="match status" value="1"/>
</dbReference>
<keyword evidence="5 12" id="KW-0132">Cell division</keyword>
<keyword evidence="8 12" id="KW-0133">Cell shape</keyword>
<feature type="binding site" evidence="12">
    <location>
        <position position="179"/>
    </location>
    <ligand>
        <name>UDP-N-acetyl-alpha-D-muramoyl-L-alanyl-D-glutamate</name>
        <dbReference type="ChEBI" id="CHEBI:83900"/>
    </ligand>
</feature>
<comment type="cofactor">
    <cofactor evidence="12">
        <name>Mg(2+)</name>
        <dbReference type="ChEBI" id="CHEBI:18420"/>
    </cofactor>
</comment>
<evidence type="ECO:0000256" key="12">
    <source>
        <dbReference type="HAMAP-Rule" id="MF_00208"/>
    </source>
</evidence>
<feature type="modified residue" description="N6-carboxylysine" evidence="12">
    <location>
        <position position="221"/>
    </location>
</feature>
<dbReference type="HAMAP" id="MF_00208">
    <property type="entry name" value="MurE"/>
    <property type="match status" value="1"/>
</dbReference>
<evidence type="ECO:0000313" key="17">
    <source>
        <dbReference type="EMBL" id="MCT7399279.1"/>
    </source>
</evidence>
<dbReference type="InterPro" id="IPR036565">
    <property type="entry name" value="Mur-like_cat_sf"/>
</dbReference>
<evidence type="ECO:0000256" key="1">
    <source>
        <dbReference type="ARBA" id="ARBA00004752"/>
    </source>
</evidence>
<dbReference type="GO" id="GO:0008765">
    <property type="term" value="F:UDP-N-acetylmuramoylalanyl-D-glutamate-2,6-diaminopimelate ligase activity"/>
    <property type="evidence" value="ECO:0007669"/>
    <property type="project" value="UniProtKB-EC"/>
</dbReference>
<evidence type="ECO:0000256" key="10">
    <source>
        <dbReference type="ARBA" id="ARBA00023306"/>
    </source>
</evidence>
<dbReference type="Pfam" id="PF02875">
    <property type="entry name" value="Mur_ligase_C"/>
    <property type="match status" value="1"/>
</dbReference>
<organism evidence="17 18">
    <name type="scientific">Eubacterium album</name>
    <dbReference type="NCBI Taxonomy" id="2978477"/>
    <lineage>
        <taxon>Bacteria</taxon>
        <taxon>Bacillati</taxon>
        <taxon>Bacillota</taxon>
        <taxon>Clostridia</taxon>
        <taxon>Eubacteriales</taxon>
        <taxon>Eubacteriaceae</taxon>
        <taxon>Eubacterium</taxon>
    </lineage>
</organism>
<dbReference type="Pfam" id="PF01225">
    <property type="entry name" value="Mur_ligase"/>
    <property type="match status" value="1"/>
</dbReference>
<feature type="binding site" evidence="12">
    <location>
        <begin position="152"/>
        <end position="153"/>
    </location>
    <ligand>
        <name>UDP-N-acetyl-alpha-D-muramoyl-L-alanyl-D-glutamate</name>
        <dbReference type="ChEBI" id="CHEBI:83900"/>
    </ligand>
</feature>
<evidence type="ECO:0000256" key="6">
    <source>
        <dbReference type="ARBA" id="ARBA00022741"/>
    </source>
</evidence>
<dbReference type="InterPro" id="IPR035911">
    <property type="entry name" value="MurE/MurF_N"/>
</dbReference>
<dbReference type="EC" id="6.3.2.13" evidence="12"/>
<gene>
    <name evidence="12" type="primary">murE</name>
    <name evidence="17" type="ORF">N5B56_09330</name>
</gene>
<comment type="caution">
    <text evidence="17">The sequence shown here is derived from an EMBL/GenBank/DDBJ whole genome shotgun (WGS) entry which is preliminary data.</text>
</comment>
<dbReference type="NCBIfam" id="TIGR01085">
    <property type="entry name" value="murE"/>
    <property type="match status" value="1"/>
</dbReference>
<name>A0ABT2M179_9FIRM</name>
<dbReference type="Gene3D" id="3.40.1190.10">
    <property type="entry name" value="Mur-like, catalytic domain"/>
    <property type="match status" value="1"/>
</dbReference>
<feature type="binding site" evidence="12">
    <location>
        <begin position="110"/>
        <end position="116"/>
    </location>
    <ligand>
        <name>ATP</name>
        <dbReference type="ChEBI" id="CHEBI:30616"/>
    </ligand>
</feature>
<keyword evidence="11 12" id="KW-0961">Cell wall biogenesis/degradation</keyword>
<feature type="binding site" evidence="12">
    <location>
        <position position="30"/>
    </location>
    <ligand>
        <name>UDP-N-acetyl-alpha-D-muramoyl-L-alanyl-D-glutamate</name>
        <dbReference type="ChEBI" id="CHEBI:83900"/>
    </ligand>
</feature>
<comment type="catalytic activity">
    <reaction evidence="12">
        <text>UDP-N-acetyl-alpha-D-muramoyl-L-alanyl-D-glutamate + meso-2,6-diaminopimelate + ATP = UDP-N-acetyl-alpha-D-muramoyl-L-alanyl-gamma-D-glutamyl-meso-2,6-diaminopimelate + ADP + phosphate + H(+)</text>
        <dbReference type="Rhea" id="RHEA:23676"/>
        <dbReference type="ChEBI" id="CHEBI:15378"/>
        <dbReference type="ChEBI" id="CHEBI:30616"/>
        <dbReference type="ChEBI" id="CHEBI:43474"/>
        <dbReference type="ChEBI" id="CHEBI:57791"/>
        <dbReference type="ChEBI" id="CHEBI:83900"/>
        <dbReference type="ChEBI" id="CHEBI:83905"/>
        <dbReference type="ChEBI" id="CHEBI:456216"/>
        <dbReference type="EC" id="6.3.2.13"/>
    </reaction>
</comment>
<dbReference type="EMBL" id="JAODBU010000008">
    <property type="protein sequence ID" value="MCT7399279.1"/>
    <property type="molecule type" value="Genomic_DNA"/>
</dbReference>
<evidence type="ECO:0000313" key="18">
    <source>
        <dbReference type="Proteomes" id="UP001431199"/>
    </source>
</evidence>
<evidence type="ECO:0000256" key="8">
    <source>
        <dbReference type="ARBA" id="ARBA00022960"/>
    </source>
</evidence>
<dbReference type="InterPro" id="IPR005761">
    <property type="entry name" value="UDP-N-AcMur-Glu-dNH2Pim_ligase"/>
</dbReference>